<evidence type="ECO:0000313" key="1">
    <source>
        <dbReference type="EMBL" id="MPN16540.1"/>
    </source>
</evidence>
<sequence length="149" mass="16469">MEDCDGVLRLAGDAKLGNEIGHRLIEGELPFCRQNTQGQRHRGFAHGSNAVNRLRVHRAVMGQIAETVALFKDNAFRPADSHGNAGQLCLFDVPRKRGIQCAQVIIHVDLISSVYKLAYLGYQKIQSILSRQKVMGQKAVSILPTSHPQ</sequence>
<reference evidence="1" key="1">
    <citation type="submission" date="2019-08" db="EMBL/GenBank/DDBJ databases">
        <authorList>
            <person name="Kucharzyk K."/>
            <person name="Murdoch R.W."/>
            <person name="Higgins S."/>
            <person name="Loffler F."/>
        </authorList>
    </citation>
    <scope>NUCLEOTIDE SEQUENCE</scope>
</reference>
<comment type="caution">
    <text evidence="1">The sequence shown here is derived from an EMBL/GenBank/DDBJ whole genome shotgun (WGS) entry which is preliminary data.</text>
</comment>
<accession>A0A645FRL9</accession>
<proteinExistence type="predicted"/>
<gene>
    <name evidence="1" type="ORF">SDC9_163884</name>
</gene>
<protein>
    <submittedName>
        <fullName evidence="1">Uncharacterized protein</fullName>
    </submittedName>
</protein>
<dbReference type="EMBL" id="VSSQ01063509">
    <property type="protein sequence ID" value="MPN16540.1"/>
    <property type="molecule type" value="Genomic_DNA"/>
</dbReference>
<organism evidence="1">
    <name type="scientific">bioreactor metagenome</name>
    <dbReference type="NCBI Taxonomy" id="1076179"/>
    <lineage>
        <taxon>unclassified sequences</taxon>
        <taxon>metagenomes</taxon>
        <taxon>ecological metagenomes</taxon>
    </lineage>
</organism>
<dbReference type="AlphaFoldDB" id="A0A645FRL9"/>
<name>A0A645FRL9_9ZZZZ</name>